<proteinExistence type="predicted"/>
<dbReference type="PANTHER" id="PTHR38646:SF1">
    <property type="entry name" value="DUF202 DOMAIN-CONTAINING PROTEIN"/>
    <property type="match status" value="1"/>
</dbReference>
<dbReference type="PANTHER" id="PTHR38646">
    <property type="entry name" value="YALI0F00814P"/>
    <property type="match status" value="1"/>
</dbReference>
<feature type="transmembrane region" description="Helical" evidence="1">
    <location>
        <begin position="103"/>
        <end position="122"/>
    </location>
</feature>
<dbReference type="Proteomes" id="UP001497600">
    <property type="component" value="Chromosome E"/>
</dbReference>
<gene>
    <name evidence="2" type="ORF">CAAN4_E13102</name>
</gene>
<sequence length="125" mass="13989">MSERPGRQRLPSVLDVLSSGLKLDVRAHQRTYEGAYTRTAMGALSFSILIIKLFSKEFLPIGAAYTVYGSLLYFIGVVKSGTVDTYYNPEKDMQIYRTGGDTVLLLTLLSLASYLVLLVLVWRMD</sequence>
<keyword evidence="1" id="KW-0472">Membrane</keyword>
<reference evidence="2 3" key="1">
    <citation type="submission" date="2024-01" db="EMBL/GenBank/DDBJ databases">
        <authorList>
            <consortium name="Genoscope - CEA"/>
            <person name="William W."/>
        </authorList>
    </citation>
    <scope>NUCLEOTIDE SEQUENCE [LARGE SCALE GENOMIC DNA]</scope>
    <source>
        <strain evidence="2 3">29B2s-10</strain>
    </source>
</reference>
<dbReference type="EMBL" id="OZ004257">
    <property type="protein sequence ID" value="CAK7909078.1"/>
    <property type="molecule type" value="Genomic_DNA"/>
</dbReference>
<feature type="transmembrane region" description="Helical" evidence="1">
    <location>
        <begin position="61"/>
        <end position="82"/>
    </location>
</feature>
<feature type="transmembrane region" description="Helical" evidence="1">
    <location>
        <begin position="35"/>
        <end position="55"/>
    </location>
</feature>
<evidence type="ECO:0000313" key="2">
    <source>
        <dbReference type="EMBL" id="CAK7909078.1"/>
    </source>
</evidence>
<organism evidence="2 3">
    <name type="scientific">[Candida] anglica</name>
    <dbReference type="NCBI Taxonomy" id="148631"/>
    <lineage>
        <taxon>Eukaryota</taxon>
        <taxon>Fungi</taxon>
        <taxon>Dikarya</taxon>
        <taxon>Ascomycota</taxon>
        <taxon>Saccharomycotina</taxon>
        <taxon>Pichiomycetes</taxon>
        <taxon>Debaryomycetaceae</taxon>
        <taxon>Kurtzmaniella</taxon>
    </lineage>
</organism>
<keyword evidence="1" id="KW-1133">Transmembrane helix</keyword>
<keyword evidence="3" id="KW-1185">Reference proteome</keyword>
<evidence type="ECO:0000256" key="1">
    <source>
        <dbReference type="SAM" id="Phobius"/>
    </source>
</evidence>
<accession>A0ABP0EG73</accession>
<protein>
    <submittedName>
        <fullName evidence="2">Uncharacterized protein</fullName>
    </submittedName>
</protein>
<evidence type="ECO:0000313" key="3">
    <source>
        <dbReference type="Proteomes" id="UP001497600"/>
    </source>
</evidence>
<name>A0ABP0EG73_9ASCO</name>
<keyword evidence="1" id="KW-0812">Transmembrane</keyword>